<evidence type="ECO:0000313" key="2">
    <source>
        <dbReference type="Proteomes" id="UP000026962"/>
    </source>
</evidence>
<reference evidence="1" key="1">
    <citation type="submission" date="2015-04" db="UniProtKB">
        <authorList>
            <consortium name="EnsemblPlants"/>
        </authorList>
    </citation>
    <scope>IDENTIFICATION</scope>
</reference>
<evidence type="ECO:0000313" key="1">
    <source>
        <dbReference type="EnsemblPlants" id="OPUNC06G16130.1"/>
    </source>
</evidence>
<sequence>MVVSYLARVVLATPLRAFIPSCPLVWQTLRDASSSMFRLHRLFSVIFPNDCHNHVTIFVFTVSSPTLVHDALSCAHDHSTAPLVRLAARLPRHRLPDFG</sequence>
<accession>A0A0E0LCF6</accession>
<dbReference type="HOGENOM" id="CLU_114296_2_0_1"/>
<protein>
    <submittedName>
        <fullName evidence="1">Uncharacterized protein</fullName>
    </submittedName>
</protein>
<reference evidence="1" key="2">
    <citation type="submission" date="2018-05" db="EMBL/GenBank/DDBJ databases">
        <title>OpunRS2 (Oryza punctata Reference Sequence Version 2).</title>
        <authorList>
            <person name="Zhang J."/>
            <person name="Kudrna D."/>
            <person name="Lee S."/>
            <person name="Talag J."/>
            <person name="Welchert J."/>
            <person name="Wing R.A."/>
        </authorList>
    </citation>
    <scope>NUCLEOTIDE SEQUENCE [LARGE SCALE GENOMIC DNA]</scope>
</reference>
<dbReference type="EnsemblPlants" id="OPUNC06G16130.1">
    <property type="protein sequence ID" value="OPUNC06G16130.1"/>
    <property type="gene ID" value="OPUNC06G16130"/>
</dbReference>
<organism evidence="1">
    <name type="scientific">Oryza punctata</name>
    <name type="common">Red rice</name>
    <dbReference type="NCBI Taxonomy" id="4537"/>
    <lineage>
        <taxon>Eukaryota</taxon>
        <taxon>Viridiplantae</taxon>
        <taxon>Streptophyta</taxon>
        <taxon>Embryophyta</taxon>
        <taxon>Tracheophyta</taxon>
        <taxon>Spermatophyta</taxon>
        <taxon>Magnoliopsida</taxon>
        <taxon>Liliopsida</taxon>
        <taxon>Poales</taxon>
        <taxon>Poaceae</taxon>
        <taxon>BOP clade</taxon>
        <taxon>Oryzoideae</taxon>
        <taxon>Oryzeae</taxon>
        <taxon>Oryzinae</taxon>
        <taxon>Oryza</taxon>
    </lineage>
</organism>
<name>A0A0E0LCF6_ORYPU</name>
<dbReference type="Gramene" id="OPUNC06G16130.1">
    <property type="protein sequence ID" value="OPUNC06G16130.1"/>
    <property type="gene ID" value="OPUNC06G16130"/>
</dbReference>
<dbReference type="AlphaFoldDB" id="A0A0E0LCF6"/>
<proteinExistence type="predicted"/>
<keyword evidence="2" id="KW-1185">Reference proteome</keyword>
<dbReference type="Proteomes" id="UP000026962">
    <property type="component" value="Chromosome 6"/>
</dbReference>